<reference evidence="1 2" key="1">
    <citation type="submission" date="2018-03" db="EMBL/GenBank/DDBJ databases">
        <title>Genome sequencing of Ottowia sp.</title>
        <authorList>
            <person name="Kim S.-J."/>
            <person name="Heo J."/>
            <person name="Kwon S.-W."/>
        </authorList>
    </citation>
    <scope>NUCLEOTIDE SEQUENCE [LARGE SCALE GENOMIC DNA]</scope>
    <source>
        <strain evidence="1 2">KADR8-3</strain>
    </source>
</reference>
<dbReference type="RefSeq" id="WP_106703545.1">
    <property type="nucleotide sequence ID" value="NZ_CP027666.1"/>
</dbReference>
<evidence type="ECO:0000313" key="2">
    <source>
        <dbReference type="Proteomes" id="UP000239709"/>
    </source>
</evidence>
<dbReference type="AlphaFoldDB" id="A0A2S0MGP1"/>
<organism evidence="1 2">
    <name type="scientific">Ottowia oryzae</name>
    <dbReference type="NCBI Taxonomy" id="2109914"/>
    <lineage>
        <taxon>Bacteria</taxon>
        <taxon>Pseudomonadati</taxon>
        <taxon>Pseudomonadota</taxon>
        <taxon>Betaproteobacteria</taxon>
        <taxon>Burkholderiales</taxon>
        <taxon>Comamonadaceae</taxon>
        <taxon>Ottowia</taxon>
    </lineage>
</organism>
<sequence>MPLRTLSPRERFRQAGRDVLRVPGDRRLHEARVMAACALDGAEPVQGALADLMVACLPDDEATVRLLRRPQVAQRLAPFVARAFLRLSSQRQRLPRVSALATRFCVLAMPSLDVPKRALLVGVDDSRELAAQAIPALLAGDEEAEAAFLDHCEGAGDSLAFMLGSRALSRAGRPMAPRWDEVSAALQQGVRS</sequence>
<accession>A0A2S0MGP1</accession>
<dbReference type="KEGG" id="otk:C6570_12680"/>
<name>A0A2S0MGP1_9BURK</name>
<protein>
    <submittedName>
        <fullName evidence="1">Uncharacterized protein</fullName>
    </submittedName>
</protein>
<dbReference type="EMBL" id="CP027666">
    <property type="protein sequence ID" value="AVO34996.1"/>
    <property type="molecule type" value="Genomic_DNA"/>
</dbReference>
<evidence type="ECO:0000313" key="1">
    <source>
        <dbReference type="EMBL" id="AVO34996.1"/>
    </source>
</evidence>
<proteinExistence type="predicted"/>
<gene>
    <name evidence="1" type="ORF">C6570_12680</name>
</gene>
<keyword evidence="2" id="KW-1185">Reference proteome</keyword>
<dbReference type="Proteomes" id="UP000239709">
    <property type="component" value="Chromosome"/>
</dbReference>
<dbReference type="OrthoDB" id="6647625at2"/>